<dbReference type="PANTHER" id="PTHR42988">
    <property type="entry name" value="PHOSPHOHYDROLASE"/>
    <property type="match status" value="1"/>
</dbReference>
<sequence length="306" mass="34374">MLSDPSATSSHRRDPSVCLAHMSDPHLPPPPSIAWSAFLNKRLLSRILWLSKRRHVLRPSITAELLESIASHKELSGLLISGDITNFGTQEEYRQAAAWLSTLPLTPVVVPGNHDFMAPISYENSLAQWEKWADSSFPFVRFFGKVAVIGLNSALPTPPFTAYGRIDRKQRQKLARLLAELGEEGYCRVVMIHHPPRKKLLPYRKSLINTSAVADILRTYGAELVLHGHSHDATLTTVDGTDIPLLGVSAAGMDSQNPQRKASWNHLTFIPHHEGWQIKLIRRDHKGHLFSRMEWLSTTPVRQTVC</sequence>
<evidence type="ECO:0000256" key="2">
    <source>
        <dbReference type="ARBA" id="ARBA00022801"/>
    </source>
</evidence>
<dbReference type="InterPro" id="IPR050884">
    <property type="entry name" value="CNP_phosphodiesterase-III"/>
</dbReference>
<gene>
    <name evidence="6" type="ORF">CPA57_01345</name>
</gene>
<dbReference type="EMBL" id="NWUS01000001">
    <property type="protein sequence ID" value="MBA5724928.1"/>
    <property type="molecule type" value="Genomic_DNA"/>
</dbReference>
<comment type="caution">
    <text evidence="6">The sequence shown here is derived from an EMBL/GenBank/DDBJ whole genome shotgun (WGS) entry which is preliminary data.</text>
</comment>
<evidence type="ECO:0000313" key="7">
    <source>
        <dbReference type="Proteomes" id="UP001516390"/>
    </source>
</evidence>
<evidence type="ECO:0000313" key="6">
    <source>
        <dbReference type="EMBL" id="MBA5724928.1"/>
    </source>
</evidence>
<dbReference type="SUPFAM" id="SSF56300">
    <property type="entry name" value="Metallo-dependent phosphatases"/>
    <property type="match status" value="1"/>
</dbReference>
<keyword evidence="7" id="KW-1185">Reference proteome</keyword>
<evidence type="ECO:0000256" key="4">
    <source>
        <dbReference type="ARBA" id="ARBA00025742"/>
    </source>
</evidence>
<keyword evidence="1" id="KW-0479">Metal-binding</keyword>
<dbReference type="PANTHER" id="PTHR42988:SF2">
    <property type="entry name" value="CYCLIC NUCLEOTIDE PHOSPHODIESTERASE CBUA0032-RELATED"/>
    <property type="match status" value="1"/>
</dbReference>
<dbReference type="RefSeq" id="WP_182080826.1">
    <property type="nucleotide sequence ID" value="NZ_NWUS01000001.1"/>
</dbReference>
<dbReference type="Pfam" id="PF00149">
    <property type="entry name" value="Metallophos"/>
    <property type="match status" value="1"/>
</dbReference>
<dbReference type="InterPro" id="IPR029052">
    <property type="entry name" value="Metallo-depent_PP-like"/>
</dbReference>
<dbReference type="InterPro" id="IPR004843">
    <property type="entry name" value="Calcineurin-like_PHP"/>
</dbReference>
<name>A0ABR5ZL27_9PROT</name>
<dbReference type="Proteomes" id="UP001516390">
    <property type="component" value="Unassembled WGS sequence"/>
</dbReference>
<keyword evidence="2" id="KW-0378">Hydrolase</keyword>
<evidence type="ECO:0000256" key="3">
    <source>
        <dbReference type="ARBA" id="ARBA00023004"/>
    </source>
</evidence>
<evidence type="ECO:0000259" key="5">
    <source>
        <dbReference type="Pfam" id="PF00149"/>
    </source>
</evidence>
<comment type="similarity">
    <text evidence="4">Belongs to the cyclic nucleotide phosphodiesterase class-III family.</text>
</comment>
<keyword evidence="3" id="KW-0408">Iron</keyword>
<feature type="domain" description="Calcineurin-like phosphoesterase" evidence="5">
    <location>
        <begin position="20"/>
        <end position="232"/>
    </location>
</feature>
<dbReference type="Gene3D" id="3.60.21.10">
    <property type="match status" value="1"/>
</dbReference>
<protein>
    <recommendedName>
        <fullName evidence="5">Calcineurin-like phosphoesterase domain-containing protein</fullName>
    </recommendedName>
</protein>
<reference evidence="6 7" key="1">
    <citation type="submission" date="2017-09" db="EMBL/GenBank/DDBJ databases">
        <authorList>
            <person name="Jakob F."/>
        </authorList>
    </citation>
    <scope>NUCLEOTIDE SEQUENCE [LARGE SCALE GENOMIC DNA]</scope>
    <source>
        <strain evidence="6 7">TMW 2.1880</strain>
    </source>
</reference>
<organism evidence="6 7">
    <name type="scientific">Bombella favorum</name>
    <dbReference type="NCBI Taxonomy" id="2039164"/>
    <lineage>
        <taxon>Bacteria</taxon>
        <taxon>Pseudomonadati</taxon>
        <taxon>Pseudomonadota</taxon>
        <taxon>Alphaproteobacteria</taxon>
        <taxon>Acetobacterales</taxon>
        <taxon>Acetobacteraceae</taxon>
        <taxon>Bombella</taxon>
    </lineage>
</organism>
<evidence type="ECO:0000256" key="1">
    <source>
        <dbReference type="ARBA" id="ARBA00022723"/>
    </source>
</evidence>
<proteinExistence type="inferred from homology"/>
<accession>A0ABR5ZL27</accession>